<dbReference type="Pfam" id="PF00076">
    <property type="entry name" value="RRM_1"/>
    <property type="match status" value="1"/>
</dbReference>
<sequence length="165" mass="18261">MASEDSRARSIYIENLSKDITKDELAEAVKVFGVARPSDIQIKTFRMDGFCCGFVLFESEVSAKSAADARKLKIKGFDARISLKRSCTRGTGGEFRSRNLRGQEKGEIPSNGSSCDDNGGRGYYRKSKEFSERNSESSDGRRAYGGEGHPKNKGRNRGGTEWRGK</sequence>
<gene>
    <name evidence="4" type="ORF">OLC1_LOCUS12483</name>
</gene>
<dbReference type="EMBL" id="OX459121">
    <property type="protein sequence ID" value="CAI9103278.1"/>
    <property type="molecule type" value="Genomic_DNA"/>
</dbReference>
<feature type="domain" description="RRM" evidence="3">
    <location>
        <begin position="9"/>
        <end position="86"/>
    </location>
</feature>
<evidence type="ECO:0000259" key="3">
    <source>
        <dbReference type="PROSITE" id="PS50102"/>
    </source>
</evidence>
<feature type="region of interest" description="Disordered" evidence="2">
    <location>
        <begin position="88"/>
        <end position="165"/>
    </location>
</feature>
<reference evidence="4" key="1">
    <citation type="submission" date="2023-03" db="EMBL/GenBank/DDBJ databases">
        <authorList>
            <person name="Julca I."/>
        </authorList>
    </citation>
    <scope>NUCLEOTIDE SEQUENCE</scope>
</reference>
<dbReference type="GO" id="GO:1990904">
    <property type="term" value="C:ribonucleoprotein complex"/>
    <property type="evidence" value="ECO:0007669"/>
    <property type="project" value="TreeGrafter"/>
</dbReference>
<organism evidence="4 5">
    <name type="scientific">Oldenlandia corymbosa var. corymbosa</name>
    <dbReference type="NCBI Taxonomy" id="529605"/>
    <lineage>
        <taxon>Eukaryota</taxon>
        <taxon>Viridiplantae</taxon>
        <taxon>Streptophyta</taxon>
        <taxon>Embryophyta</taxon>
        <taxon>Tracheophyta</taxon>
        <taxon>Spermatophyta</taxon>
        <taxon>Magnoliopsida</taxon>
        <taxon>eudicotyledons</taxon>
        <taxon>Gunneridae</taxon>
        <taxon>Pentapetalae</taxon>
        <taxon>asterids</taxon>
        <taxon>lamiids</taxon>
        <taxon>Gentianales</taxon>
        <taxon>Rubiaceae</taxon>
        <taxon>Rubioideae</taxon>
        <taxon>Spermacoceae</taxon>
        <taxon>Hedyotis-Oldenlandia complex</taxon>
        <taxon>Oldenlandia</taxon>
    </lineage>
</organism>
<dbReference type="Gene3D" id="3.30.70.330">
    <property type="match status" value="1"/>
</dbReference>
<name>A0AAV1D6N2_OLDCO</name>
<dbReference type="InterPro" id="IPR000504">
    <property type="entry name" value="RRM_dom"/>
</dbReference>
<evidence type="ECO:0000313" key="5">
    <source>
        <dbReference type="Proteomes" id="UP001161247"/>
    </source>
</evidence>
<dbReference type="InterPro" id="IPR035979">
    <property type="entry name" value="RBD_domain_sf"/>
</dbReference>
<dbReference type="InterPro" id="IPR039539">
    <property type="entry name" value="Ras_GTPase_bind_prot"/>
</dbReference>
<keyword evidence="5" id="KW-1185">Reference proteome</keyword>
<keyword evidence="1" id="KW-0694">RNA-binding</keyword>
<dbReference type="PANTHER" id="PTHR10693">
    <property type="entry name" value="RAS GTPASE-ACTIVATING PROTEIN-BINDING PROTEIN"/>
    <property type="match status" value="1"/>
</dbReference>
<dbReference type="SMART" id="SM00360">
    <property type="entry name" value="RRM"/>
    <property type="match status" value="1"/>
</dbReference>
<protein>
    <submittedName>
        <fullName evidence="4">OLC1v1001734C1</fullName>
    </submittedName>
</protein>
<dbReference type="PROSITE" id="PS50102">
    <property type="entry name" value="RRM"/>
    <property type="match status" value="1"/>
</dbReference>
<dbReference type="InterPro" id="IPR012677">
    <property type="entry name" value="Nucleotide-bd_a/b_plait_sf"/>
</dbReference>
<evidence type="ECO:0000313" key="4">
    <source>
        <dbReference type="EMBL" id="CAI9103278.1"/>
    </source>
</evidence>
<dbReference type="GO" id="GO:0003729">
    <property type="term" value="F:mRNA binding"/>
    <property type="evidence" value="ECO:0007669"/>
    <property type="project" value="TreeGrafter"/>
</dbReference>
<dbReference type="GO" id="GO:0005829">
    <property type="term" value="C:cytosol"/>
    <property type="evidence" value="ECO:0007669"/>
    <property type="project" value="TreeGrafter"/>
</dbReference>
<dbReference type="AlphaFoldDB" id="A0AAV1D6N2"/>
<dbReference type="SUPFAM" id="SSF54928">
    <property type="entry name" value="RNA-binding domain, RBD"/>
    <property type="match status" value="1"/>
</dbReference>
<proteinExistence type="predicted"/>
<dbReference type="Proteomes" id="UP001161247">
    <property type="component" value="Chromosome 4"/>
</dbReference>
<evidence type="ECO:0000256" key="2">
    <source>
        <dbReference type="SAM" id="MobiDB-lite"/>
    </source>
</evidence>
<dbReference type="PANTHER" id="PTHR10693:SF52">
    <property type="entry name" value="RAS GTPASE-ACTIVATING BINDING-LIKE PROTEIN"/>
    <property type="match status" value="1"/>
</dbReference>
<accession>A0AAV1D6N2</accession>
<dbReference type="CDD" id="cd00590">
    <property type="entry name" value="RRM_SF"/>
    <property type="match status" value="1"/>
</dbReference>
<feature type="compositionally biased region" description="Basic and acidic residues" evidence="2">
    <location>
        <begin position="126"/>
        <end position="150"/>
    </location>
</feature>
<feature type="compositionally biased region" description="Basic and acidic residues" evidence="2">
    <location>
        <begin position="95"/>
        <end position="107"/>
    </location>
</feature>
<evidence type="ECO:0000256" key="1">
    <source>
        <dbReference type="PROSITE-ProRule" id="PRU00176"/>
    </source>
</evidence>